<keyword evidence="2" id="KW-1185">Reference proteome</keyword>
<accession>A0DHW1</accession>
<dbReference type="KEGG" id="ptm:GSPATT00039504001"/>
<proteinExistence type="predicted"/>
<dbReference type="HOGENOM" id="CLU_1910725_0_0_1"/>
<dbReference type="RefSeq" id="XP_001450025.1">
    <property type="nucleotide sequence ID" value="XM_001449988.1"/>
</dbReference>
<gene>
    <name evidence="1" type="ORF">GSPATT00039504001</name>
</gene>
<evidence type="ECO:0000313" key="2">
    <source>
        <dbReference type="Proteomes" id="UP000000600"/>
    </source>
</evidence>
<reference evidence="1 2" key="1">
    <citation type="journal article" date="2006" name="Nature">
        <title>Global trends of whole-genome duplications revealed by the ciliate Paramecium tetraurelia.</title>
        <authorList>
            <consortium name="Genoscope"/>
            <person name="Aury J.-M."/>
            <person name="Jaillon O."/>
            <person name="Duret L."/>
            <person name="Noel B."/>
            <person name="Jubin C."/>
            <person name="Porcel B.M."/>
            <person name="Segurens B."/>
            <person name="Daubin V."/>
            <person name="Anthouard V."/>
            <person name="Aiach N."/>
            <person name="Arnaiz O."/>
            <person name="Billaut A."/>
            <person name="Beisson J."/>
            <person name="Blanc I."/>
            <person name="Bouhouche K."/>
            <person name="Camara F."/>
            <person name="Duharcourt S."/>
            <person name="Guigo R."/>
            <person name="Gogendeau D."/>
            <person name="Katinka M."/>
            <person name="Keller A.-M."/>
            <person name="Kissmehl R."/>
            <person name="Klotz C."/>
            <person name="Koll F."/>
            <person name="Le Moue A."/>
            <person name="Lepere C."/>
            <person name="Malinsky S."/>
            <person name="Nowacki M."/>
            <person name="Nowak J.K."/>
            <person name="Plattner H."/>
            <person name="Poulain J."/>
            <person name="Ruiz F."/>
            <person name="Serrano V."/>
            <person name="Zagulski M."/>
            <person name="Dessen P."/>
            <person name="Betermier M."/>
            <person name="Weissenbach J."/>
            <person name="Scarpelli C."/>
            <person name="Schachter V."/>
            <person name="Sperling L."/>
            <person name="Meyer E."/>
            <person name="Cohen J."/>
            <person name="Wincker P."/>
        </authorList>
    </citation>
    <scope>NUCLEOTIDE SEQUENCE [LARGE SCALE GENOMIC DNA]</scope>
    <source>
        <strain evidence="1 2">Stock d4-2</strain>
    </source>
</reference>
<protein>
    <submittedName>
        <fullName evidence="1">Uncharacterized protein</fullName>
    </submittedName>
</protein>
<dbReference type="InParanoid" id="A0DHW1"/>
<dbReference type="EMBL" id="CT868437">
    <property type="protein sequence ID" value="CAK82628.1"/>
    <property type="molecule type" value="Genomic_DNA"/>
</dbReference>
<sequence>MENKREFYLLIEYQDLLRSLQFVIKDVQAQRQIQEPTFSFFFKKQIYYQLRDYVLEANFEKYVVKSASKIQEFLLYRSSLDKSTKWNFLDRLWDILIYKFNFVQDDLYHNQNSDAYDISFEFVKYIIILVQLI</sequence>
<organism evidence="1 2">
    <name type="scientific">Paramecium tetraurelia</name>
    <dbReference type="NCBI Taxonomy" id="5888"/>
    <lineage>
        <taxon>Eukaryota</taxon>
        <taxon>Sar</taxon>
        <taxon>Alveolata</taxon>
        <taxon>Ciliophora</taxon>
        <taxon>Intramacronucleata</taxon>
        <taxon>Oligohymenophorea</taxon>
        <taxon>Peniculida</taxon>
        <taxon>Parameciidae</taxon>
        <taxon>Paramecium</taxon>
    </lineage>
</organism>
<dbReference type="GeneID" id="5035810"/>
<name>A0DHW1_PARTE</name>
<dbReference type="Proteomes" id="UP000000600">
    <property type="component" value="Unassembled WGS sequence"/>
</dbReference>
<evidence type="ECO:0000313" key="1">
    <source>
        <dbReference type="EMBL" id="CAK82628.1"/>
    </source>
</evidence>
<dbReference type="AlphaFoldDB" id="A0DHW1"/>